<protein>
    <submittedName>
        <fullName evidence="2">DUF3343 domain-containing protein</fullName>
    </submittedName>
</protein>
<gene>
    <name evidence="2" type="ORF">WI372_14415</name>
</gene>
<sequence>MSRALFLFPSTHMAMWAEEVAEEASLPAELVPAPPGSEALCDLALQTFDHLEGAVRTALVEAGVDFTRPAASPPPTE</sequence>
<comment type="caution">
    <text evidence="2">The sequence shown here is derived from an EMBL/GenBank/DDBJ whole genome shotgun (WGS) entry which is preliminary data.</text>
</comment>
<evidence type="ECO:0000259" key="1">
    <source>
        <dbReference type="Pfam" id="PF11823"/>
    </source>
</evidence>
<evidence type="ECO:0000313" key="3">
    <source>
        <dbReference type="Proteomes" id="UP001484239"/>
    </source>
</evidence>
<reference evidence="2 3" key="1">
    <citation type="submission" date="2024-02" db="EMBL/GenBank/DDBJ databases">
        <title>A novel Gemmatimonadota bacterium.</title>
        <authorList>
            <person name="Du Z.-J."/>
            <person name="Ye Y.-Q."/>
        </authorList>
    </citation>
    <scope>NUCLEOTIDE SEQUENCE [LARGE SCALE GENOMIC DNA]</scope>
    <source>
        <strain evidence="2 3">DH-20</strain>
    </source>
</reference>
<dbReference type="RefSeq" id="WP_405276569.1">
    <property type="nucleotide sequence ID" value="NZ_CP144380.1"/>
</dbReference>
<evidence type="ECO:0000313" key="2">
    <source>
        <dbReference type="EMBL" id="MEK9502183.1"/>
    </source>
</evidence>
<proteinExistence type="predicted"/>
<feature type="domain" description="Putative Se/S carrier protein-like" evidence="1">
    <location>
        <begin position="5"/>
        <end position="66"/>
    </location>
</feature>
<name>A0ABU9EBS3_9BACT</name>
<keyword evidence="3" id="KW-1185">Reference proteome</keyword>
<dbReference type="Pfam" id="PF11823">
    <property type="entry name" value="Se_S_carrier"/>
    <property type="match status" value="1"/>
</dbReference>
<dbReference type="InterPro" id="IPR021778">
    <property type="entry name" value="Se/S_carrier-like"/>
</dbReference>
<dbReference type="EMBL" id="JBBHLI010000009">
    <property type="protein sequence ID" value="MEK9502183.1"/>
    <property type="molecule type" value="Genomic_DNA"/>
</dbReference>
<dbReference type="Proteomes" id="UP001484239">
    <property type="component" value="Unassembled WGS sequence"/>
</dbReference>
<accession>A0ABU9EBS3</accession>
<organism evidence="2 3">
    <name type="scientific">Gaopeijia maritima</name>
    <dbReference type="NCBI Taxonomy" id="3119007"/>
    <lineage>
        <taxon>Bacteria</taxon>
        <taxon>Pseudomonadati</taxon>
        <taxon>Gemmatimonadota</taxon>
        <taxon>Longimicrobiia</taxon>
        <taxon>Gaopeijiales</taxon>
        <taxon>Gaopeijiaceae</taxon>
        <taxon>Gaopeijia</taxon>
    </lineage>
</organism>